<dbReference type="RefSeq" id="WP_160849746.1">
    <property type="nucleotide sequence ID" value="NZ_WMEQ01000002.1"/>
</dbReference>
<accession>A0A6I4ZQR0</accession>
<dbReference type="AlphaFoldDB" id="A0A6I4ZQR0"/>
<dbReference type="Proteomes" id="UP000468638">
    <property type="component" value="Unassembled WGS sequence"/>
</dbReference>
<organism evidence="1 2">
    <name type="scientific">Pontibacillus yanchengensis</name>
    <dbReference type="NCBI Taxonomy" id="462910"/>
    <lineage>
        <taxon>Bacteria</taxon>
        <taxon>Bacillati</taxon>
        <taxon>Bacillota</taxon>
        <taxon>Bacilli</taxon>
        <taxon>Bacillales</taxon>
        <taxon>Bacillaceae</taxon>
        <taxon>Pontibacillus</taxon>
    </lineage>
</organism>
<gene>
    <name evidence="1" type="ORF">GLW05_03000</name>
</gene>
<evidence type="ECO:0000313" key="2">
    <source>
        <dbReference type="Proteomes" id="UP000468638"/>
    </source>
</evidence>
<dbReference type="EMBL" id="WMEQ01000002">
    <property type="protein sequence ID" value="MYL32558.1"/>
    <property type="molecule type" value="Genomic_DNA"/>
</dbReference>
<sequence>MELGLVTFLVVVLLLVAWLLVSILSPGSDDTQNALKSAVCSILECGS</sequence>
<name>A0A6I4ZQR0_9BACI</name>
<evidence type="ECO:0000313" key="1">
    <source>
        <dbReference type="EMBL" id="MYL32558.1"/>
    </source>
</evidence>
<reference evidence="1 2" key="1">
    <citation type="submission" date="2019-11" db="EMBL/GenBank/DDBJ databases">
        <title>Genome sequences of 17 halophilic strains isolated from different environments.</title>
        <authorList>
            <person name="Furrow R.E."/>
        </authorList>
    </citation>
    <scope>NUCLEOTIDE SEQUENCE [LARGE SCALE GENOMIC DNA]</scope>
    <source>
        <strain evidence="1 2">22514_16_FS</strain>
    </source>
</reference>
<proteinExistence type="predicted"/>
<comment type="caution">
    <text evidence="1">The sequence shown here is derived from an EMBL/GenBank/DDBJ whole genome shotgun (WGS) entry which is preliminary data.</text>
</comment>
<protein>
    <submittedName>
        <fullName evidence="1">Uncharacterized protein</fullName>
    </submittedName>
</protein>